<evidence type="ECO:0000313" key="10">
    <source>
        <dbReference type="Proteomes" id="UP001172155"/>
    </source>
</evidence>
<dbReference type="GO" id="GO:0005739">
    <property type="term" value="C:mitochondrion"/>
    <property type="evidence" value="ECO:0007669"/>
    <property type="project" value="GOC"/>
</dbReference>
<evidence type="ECO:0000256" key="5">
    <source>
        <dbReference type="ARBA" id="ARBA00022989"/>
    </source>
</evidence>
<dbReference type="PROSITE" id="PS01001">
    <property type="entry name" value="SDH_CYT_2"/>
    <property type="match status" value="1"/>
</dbReference>
<accession>A0AA40FAZ5</accession>
<dbReference type="GO" id="GO:0006121">
    <property type="term" value="P:mitochondrial electron transport, succinate to ubiquinone"/>
    <property type="evidence" value="ECO:0007669"/>
    <property type="project" value="TreeGrafter"/>
</dbReference>
<dbReference type="GO" id="GO:0046872">
    <property type="term" value="F:metal ion binding"/>
    <property type="evidence" value="ECO:0007669"/>
    <property type="project" value="UniProtKB-KW"/>
</dbReference>
<evidence type="ECO:0000256" key="6">
    <source>
        <dbReference type="ARBA" id="ARBA00023004"/>
    </source>
</evidence>
<dbReference type="SUPFAM" id="SSF81343">
    <property type="entry name" value="Fumarate reductase respiratory complex transmembrane subunits"/>
    <property type="match status" value="1"/>
</dbReference>
<dbReference type="InterPro" id="IPR014314">
    <property type="entry name" value="Succ_DH_cytb556"/>
</dbReference>
<sequence length="188" mass="20246">MIAQRAGTTALRRAAGGPNTFFTANVARLGLASPMSTTQTRLVATQKLTPTDGDAILAQQRLRRPVSPHLEIYDKMQTYFGGSAWQRITGAGFSGALYVFGASYLAAPLLGWHLESASLAAAFGALPFAVKAGAKFVLAWPFVFHAINGVRHLTYDFAVGFQRRTIVQGGWYIWGASIVGGLYLAFFV</sequence>
<comment type="caution">
    <text evidence="9">The sequence shown here is derived from an EMBL/GenBank/DDBJ whole genome shotgun (WGS) entry which is preliminary data.</text>
</comment>
<protein>
    <submittedName>
        <fullName evidence="9">Uncharacterized protein</fullName>
    </submittedName>
</protein>
<keyword evidence="3 8" id="KW-0812">Transmembrane</keyword>
<dbReference type="AlphaFoldDB" id="A0AA40FAZ5"/>
<keyword evidence="7 8" id="KW-0472">Membrane</keyword>
<dbReference type="PANTHER" id="PTHR10978">
    <property type="entry name" value="SUCCINATE DEHYDROGENASE CYTOCHROME B560 SUBUNIT"/>
    <property type="match status" value="1"/>
</dbReference>
<evidence type="ECO:0000256" key="1">
    <source>
        <dbReference type="ARBA" id="ARBA00004141"/>
    </source>
</evidence>
<evidence type="ECO:0000256" key="4">
    <source>
        <dbReference type="ARBA" id="ARBA00022723"/>
    </source>
</evidence>
<feature type="transmembrane region" description="Helical" evidence="8">
    <location>
        <begin position="165"/>
        <end position="186"/>
    </location>
</feature>
<dbReference type="InterPro" id="IPR034804">
    <property type="entry name" value="SQR/QFR_C/D"/>
</dbReference>
<dbReference type="GO" id="GO:0009055">
    <property type="term" value="F:electron transfer activity"/>
    <property type="evidence" value="ECO:0007669"/>
    <property type="project" value="InterPro"/>
</dbReference>
<evidence type="ECO:0000256" key="7">
    <source>
        <dbReference type="ARBA" id="ARBA00023136"/>
    </source>
</evidence>
<keyword evidence="2" id="KW-0349">Heme</keyword>
<gene>
    <name evidence="9" type="ORF">B0T18DRAFT_477507</name>
</gene>
<keyword evidence="10" id="KW-1185">Reference proteome</keyword>
<comment type="subcellular location">
    <subcellularLocation>
        <location evidence="1">Membrane</location>
        <topology evidence="1">Multi-pass membrane protein</topology>
    </subcellularLocation>
</comment>
<evidence type="ECO:0000313" key="9">
    <source>
        <dbReference type="EMBL" id="KAK0754460.1"/>
    </source>
</evidence>
<evidence type="ECO:0000256" key="8">
    <source>
        <dbReference type="SAM" id="Phobius"/>
    </source>
</evidence>
<dbReference type="CDD" id="cd03499">
    <property type="entry name" value="SQR_TypeC_SdhC"/>
    <property type="match status" value="1"/>
</dbReference>
<dbReference type="EMBL" id="JAUKUD010000001">
    <property type="protein sequence ID" value="KAK0754460.1"/>
    <property type="molecule type" value="Genomic_DNA"/>
</dbReference>
<keyword evidence="5 8" id="KW-1133">Transmembrane helix</keyword>
<dbReference type="InterPro" id="IPR000701">
    <property type="entry name" value="SuccDH_FuR_B_TM-su"/>
</dbReference>
<evidence type="ECO:0000256" key="2">
    <source>
        <dbReference type="ARBA" id="ARBA00022617"/>
    </source>
</evidence>
<keyword evidence="4" id="KW-0479">Metal-binding</keyword>
<reference evidence="9" key="1">
    <citation type="submission" date="2023-06" db="EMBL/GenBank/DDBJ databases">
        <title>Genome-scale phylogeny and comparative genomics of the fungal order Sordariales.</title>
        <authorList>
            <consortium name="Lawrence Berkeley National Laboratory"/>
            <person name="Hensen N."/>
            <person name="Bonometti L."/>
            <person name="Westerberg I."/>
            <person name="Brannstrom I.O."/>
            <person name="Guillou S."/>
            <person name="Cros-Aarteil S."/>
            <person name="Calhoun S."/>
            <person name="Haridas S."/>
            <person name="Kuo A."/>
            <person name="Mondo S."/>
            <person name="Pangilinan J."/>
            <person name="Riley R."/>
            <person name="LaButti K."/>
            <person name="Andreopoulos B."/>
            <person name="Lipzen A."/>
            <person name="Chen C."/>
            <person name="Yanf M."/>
            <person name="Daum C."/>
            <person name="Ng V."/>
            <person name="Clum A."/>
            <person name="Steindorff A."/>
            <person name="Ohm R."/>
            <person name="Martin F."/>
            <person name="Silar P."/>
            <person name="Natvig D."/>
            <person name="Lalanne C."/>
            <person name="Gautier V."/>
            <person name="Ament-velasquez S.L."/>
            <person name="Kruys A."/>
            <person name="Hutchinson M.I."/>
            <person name="Powell A.J."/>
            <person name="Barry K."/>
            <person name="Miller A.N."/>
            <person name="Grigoriev I.V."/>
            <person name="Debuchy R."/>
            <person name="Gladieux P."/>
            <person name="Thoren M.H."/>
            <person name="Johannesson H."/>
        </authorList>
    </citation>
    <scope>NUCLEOTIDE SEQUENCE</scope>
    <source>
        <strain evidence="9">SMH3187-1</strain>
    </source>
</reference>
<dbReference type="Pfam" id="PF01127">
    <property type="entry name" value="Sdh_cyt"/>
    <property type="match status" value="1"/>
</dbReference>
<dbReference type="GO" id="GO:0016020">
    <property type="term" value="C:membrane"/>
    <property type="evidence" value="ECO:0007669"/>
    <property type="project" value="UniProtKB-SubCell"/>
</dbReference>
<feature type="transmembrane region" description="Helical" evidence="8">
    <location>
        <begin position="120"/>
        <end position="144"/>
    </location>
</feature>
<name>A0AA40FAZ5_9PEZI</name>
<evidence type="ECO:0000256" key="3">
    <source>
        <dbReference type="ARBA" id="ARBA00022692"/>
    </source>
</evidence>
<organism evidence="9 10">
    <name type="scientific">Schizothecium vesticola</name>
    <dbReference type="NCBI Taxonomy" id="314040"/>
    <lineage>
        <taxon>Eukaryota</taxon>
        <taxon>Fungi</taxon>
        <taxon>Dikarya</taxon>
        <taxon>Ascomycota</taxon>
        <taxon>Pezizomycotina</taxon>
        <taxon>Sordariomycetes</taxon>
        <taxon>Sordariomycetidae</taxon>
        <taxon>Sordariales</taxon>
        <taxon>Schizotheciaceae</taxon>
        <taxon>Schizothecium</taxon>
    </lineage>
</organism>
<dbReference type="PANTHER" id="PTHR10978:SF5">
    <property type="entry name" value="SUCCINATE DEHYDROGENASE CYTOCHROME B560 SUBUNIT, MITOCHONDRIAL"/>
    <property type="match status" value="1"/>
</dbReference>
<feature type="transmembrane region" description="Helical" evidence="8">
    <location>
        <begin position="95"/>
        <end position="114"/>
    </location>
</feature>
<dbReference type="GO" id="GO:0006099">
    <property type="term" value="P:tricarboxylic acid cycle"/>
    <property type="evidence" value="ECO:0007669"/>
    <property type="project" value="InterPro"/>
</dbReference>
<dbReference type="Proteomes" id="UP001172155">
    <property type="component" value="Unassembled WGS sequence"/>
</dbReference>
<proteinExistence type="predicted"/>
<dbReference type="Gene3D" id="1.20.1300.10">
    <property type="entry name" value="Fumarate reductase/succinate dehydrogenase, transmembrane subunit"/>
    <property type="match status" value="1"/>
</dbReference>
<keyword evidence="6" id="KW-0408">Iron</keyword>
<dbReference type="InterPro" id="IPR018495">
    <property type="entry name" value="Succ_DH_cyt_bsu_CS"/>
</dbReference>